<feature type="region of interest" description="Disordered" evidence="1">
    <location>
        <begin position="173"/>
        <end position="239"/>
    </location>
</feature>
<feature type="region of interest" description="Disordered" evidence="1">
    <location>
        <begin position="474"/>
        <end position="494"/>
    </location>
</feature>
<feature type="region of interest" description="Disordered" evidence="1">
    <location>
        <begin position="364"/>
        <end position="391"/>
    </location>
</feature>
<organism evidence="3 4">
    <name type="scientific">Nannochloropsis gaditana</name>
    <dbReference type="NCBI Taxonomy" id="72520"/>
    <lineage>
        <taxon>Eukaryota</taxon>
        <taxon>Sar</taxon>
        <taxon>Stramenopiles</taxon>
        <taxon>Ochrophyta</taxon>
        <taxon>Eustigmatophyceae</taxon>
        <taxon>Eustigmatales</taxon>
        <taxon>Monodopsidaceae</taxon>
        <taxon>Nannochloropsis</taxon>
    </lineage>
</organism>
<gene>
    <name evidence="3" type="ORF">Naga_100057g2</name>
</gene>
<evidence type="ECO:0000259" key="2">
    <source>
        <dbReference type="Pfam" id="PF23202"/>
    </source>
</evidence>
<name>W7TS33_9STRA</name>
<dbReference type="OrthoDB" id="195277at2759"/>
<evidence type="ECO:0000313" key="4">
    <source>
        <dbReference type="Proteomes" id="UP000019335"/>
    </source>
</evidence>
<dbReference type="AlphaFoldDB" id="W7TS33"/>
<feature type="compositionally biased region" description="Basic residues" evidence="1">
    <location>
        <begin position="289"/>
        <end position="298"/>
    </location>
</feature>
<dbReference type="Proteomes" id="UP000019335">
    <property type="component" value="Chromosome 17"/>
</dbReference>
<dbReference type="Pfam" id="PF23202">
    <property type="entry name" value="PAH_ZNF598"/>
    <property type="match status" value="1"/>
</dbReference>
<evidence type="ECO:0000313" key="3">
    <source>
        <dbReference type="EMBL" id="EWM23346.1"/>
    </source>
</evidence>
<comment type="caution">
    <text evidence="3">The sequence shown here is derived from an EMBL/GenBank/DDBJ whole genome shotgun (WGS) entry which is preliminary data.</text>
</comment>
<feature type="domain" description="ZNF598/HEL2 PAH" evidence="2">
    <location>
        <begin position="737"/>
        <end position="809"/>
    </location>
</feature>
<evidence type="ECO:0000256" key="1">
    <source>
        <dbReference type="SAM" id="MobiDB-lite"/>
    </source>
</evidence>
<accession>W7TS33</accession>
<sequence length="1034" mass="113156">MLAGEAVDVQVVAKQRGRRQACYSCRPVSVMPSFALGLISFLFFQLGNINAFVLPCWVSSFMDRGHFRPHAVVQEEDRRAISRVKPTSSNLASRFRNASPPNEIHDSILDADMDFFAVVSAKSTGRFPENGTTPTPSVPLNLVTETVSWLSDKWYGIVSKKTREASRLRIVGEGMGLGPKNETRSTRTGPQAGRGGNEGTESISGPGHKQTGGLMGQNKAKKKGNEAASLRRGSAGGGVKKTMKAFADGWSVSAGAWAARAKASGLGAWSGLRSKVSTLLPKSMERIGARMKKKRKGAAGRGRPGSARSPREQMAEQRKKRQAGKPADSGARSGVNLKSFLLPSLLQRIDPSAYSAGVWRQTVFPGQGERGRPGREEGPDAVDLEPPSGRPPVFDDLVEFPRGPAEAWDLFVGDARHLADSIYRLLAPAAALPKAGPSRPQVGARPKAARVKQGPLYATPLVLRQKKAKAAVAASASTAWPQVSGPGGEGDTEREKMELEALDWADHGVDMEKEEQGDAESEVWQGLRGRVREMIEESAGAPSGAEYYAMEGAGSEPREQETGAGRSTPSSRPGEERQERRPSRARNLPVPLRAPRLVDRLDERPRGIAAAGSSLPVTPAAASETFSDERIMDARVALPPFPSRPPMEDEYWPVPASSAFHASSAFDEEEEMGEGRAEEDGEDLDDTAVAPWRRGLPEWLKRVSLTRLLVRKPTPERMLEVIRRRQQVRRMPRKMDDAFLRTVSRKLQGNRLRIRSFQLQTDRYRNSLLSAGAYVDAVVSLFGSAKEAEEVLLPLTRWLPEASKRRGLSDEYWARRRARLGGLQTVESRQGGEGSAAGGTRALLKEAGRVGLTASTAWMARMKAAVSERVVGLTRGLEELGRALGSITCGKSTLIELSFEGGKEEEEAKDGKSMSIDDPTVLALTELERELKGRGQVGGNGGDDDPMARIEDILGDRNAAYFQQRLDLYMRGGLSGMDLYRALKRLCLANEMRLDLVMRQLREESLRGDERWRSQNERLGALLRIHEGQRKIIW</sequence>
<proteinExistence type="predicted"/>
<reference evidence="3 4" key="1">
    <citation type="journal article" date="2014" name="Mol. Plant">
        <title>Chromosome Scale Genome Assembly and Transcriptome Profiling of Nannochloropsis gaditana in Nitrogen Depletion.</title>
        <authorList>
            <person name="Corteggiani Carpinelli E."/>
            <person name="Telatin A."/>
            <person name="Vitulo N."/>
            <person name="Forcato C."/>
            <person name="D'Angelo M."/>
            <person name="Schiavon R."/>
            <person name="Vezzi A."/>
            <person name="Giacometti G.M."/>
            <person name="Morosinotto T."/>
            <person name="Valle G."/>
        </authorList>
    </citation>
    <scope>NUCLEOTIDE SEQUENCE [LARGE SCALE GENOMIC DNA]</scope>
    <source>
        <strain evidence="3 4">B-31</strain>
    </source>
</reference>
<feature type="region of interest" description="Disordered" evidence="1">
    <location>
        <begin position="289"/>
        <end position="333"/>
    </location>
</feature>
<dbReference type="InterPro" id="IPR057634">
    <property type="entry name" value="PAH_ZNF598/HEL2"/>
</dbReference>
<feature type="region of interest" description="Disordered" evidence="1">
    <location>
        <begin position="535"/>
        <end position="597"/>
    </location>
</feature>
<protein>
    <recommendedName>
        <fullName evidence="2">ZNF598/HEL2 PAH domain-containing protein</fullName>
    </recommendedName>
</protein>
<keyword evidence="4" id="KW-1185">Reference proteome</keyword>
<dbReference type="EMBL" id="AZIL01001689">
    <property type="protein sequence ID" value="EWM23346.1"/>
    <property type="molecule type" value="Genomic_DNA"/>
</dbReference>
<feature type="compositionally biased region" description="Basic and acidic residues" evidence="1">
    <location>
        <begin position="369"/>
        <end position="378"/>
    </location>
</feature>
<feature type="compositionally biased region" description="Basic and acidic residues" evidence="1">
    <location>
        <begin position="573"/>
        <end position="582"/>
    </location>
</feature>